<dbReference type="RefSeq" id="WP_286336676.1">
    <property type="nucleotide sequence ID" value="NZ_AP027370.1"/>
</dbReference>
<evidence type="ECO:0000259" key="1">
    <source>
        <dbReference type="PROSITE" id="PS50887"/>
    </source>
</evidence>
<dbReference type="SMART" id="SM00267">
    <property type="entry name" value="GGDEF"/>
    <property type="match status" value="1"/>
</dbReference>
<dbReference type="Gene3D" id="3.30.450.20">
    <property type="entry name" value="PAS domain"/>
    <property type="match status" value="1"/>
</dbReference>
<sequence length="675" mass="78800">MIDKKEKIIQVALLLEDRKAEVAKAWVSKKSVSQILSKYRMDPDRFGSGIAVRIIDHFAKVLRQQEPVGRCPVMSRFIDLMYEKKITVKEVFLICMGFRRALFSQMATHGKIGREESWIIELLSELFDQNLSGILEYFEKQLLEKRLQKQREEDFQDHIRRLHTILDLQENAIFKIRDNRLFLANSAFYETVGAADRDDFMHTYPDIWNFIENVDCFEELFAMKKYEEWIEKSIRECEGKCEVELFDYRSNRRAQMEMTIRSMPKGETGEYIVVMQDITEQKAQLASMAQMVYTDALTQVPNRRKFNEMLATYLKEKRPFYLLLIDIHNLTEINEALGRDAGDLILKTFAEGMFHHLDEKSFFARIDGDRFALLAEEADHDNAEVLAKKVLAELHTIFYNEEEHTKGNIAIVSCQPDDDAHTMLGRGDRVVQCIINQGGDAIMDDTLLVEEDRKIKAATKTFLAQCQRLFETKQPLEIVNHYFEVPIDSKAQIVKIIDDLIWVRLRKVAVHALHRNSEIYIKTEEKPHFKAIVEDLDKEKSWVRLGHFEPVMHSPLDRKNVHVELVPPLEGILRKEKIQVPIDIETISVDSLTIFMTHMTDLVRDDRVEIETTLRWNGRTENLTLSGHIFKMKKSGLNIRLVITLEPCKIIEEILTPFVAHRQLEIIKELKESML</sequence>
<proteinExistence type="predicted"/>
<protein>
    <recommendedName>
        <fullName evidence="1">GGDEF domain-containing protein</fullName>
    </recommendedName>
</protein>
<dbReference type="Pfam" id="PF00990">
    <property type="entry name" value="GGDEF"/>
    <property type="match status" value="1"/>
</dbReference>
<reference evidence="2 3" key="1">
    <citation type="submission" date="2023-03" db="EMBL/GenBank/DDBJ databases">
        <title>Description of Hydrogenimonas sp. ISO32.</title>
        <authorList>
            <person name="Mino S."/>
            <person name="Fukazawa S."/>
            <person name="Sawabe T."/>
        </authorList>
    </citation>
    <scope>NUCLEOTIDE SEQUENCE [LARGE SCALE GENOMIC DNA]</scope>
    <source>
        <strain evidence="2 3">ISO32</strain>
    </source>
</reference>
<dbReference type="InterPro" id="IPR043128">
    <property type="entry name" value="Rev_trsase/Diguanyl_cyclase"/>
</dbReference>
<dbReference type="NCBIfam" id="TIGR00254">
    <property type="entry name" value="GGDEF"/>
    <property type="match status" value="1"/>
</dbReference>
<dbReference type="PANTHER" id="PTHR44757:SF2">
    <property type="entry name" value="BIOFILM ARCHITECTURE MAINTENANCE PROTEIN MBAA"/>
    <property type="match status" value="1"/>
</dbReference>
<gene>
    <name evidence="2" type="ORF">HCR_20440</name>
</gene>
<accession>A0ABN6WZL2</accession>
<dbReference type="PANTHER" id="PTHR44757">
    <property type="entry name" value="DIGUANYLATE CYCLASE DGCP"/>
    <property type="match status" value="1"/>
</dbReference>
<evidence type="ECO:0000313" key="2">
    <source>
        <dbReference type="EMBL" id="BDY13732.1"/>
    </source>
</evidence>
<dbReference type="PROSITE" id="PS50887">
    <property type="entry name" value="GGDEF"/>
    <property type="match status" value="1"/>
</dbReference>
<dbReference type="EMBL" id="AP027370">
    <property type="protein sequence ID" value="BDY13732.1"/>
    <property type="molecule type" value="Genomic_DNA"/>
</dbReference>
<keyword evidence="3" id="KW-1185">Reference proteome</keyword>
<feature type="domain" description="GGDEF" evidence="1">
    <location>
        <begin position="318"/>
        <end position="447"/>
    </location>
</feature>
<dbReference type="Proteomes" id="UP001321445">
    <property type="component" value="Chromosome"/>
</dbReference>
<dbReference type="SUPFAM" id="SSF55073">
    <property type="entry name" value="Nucleotide cyclase"/>
    <property type="match status" value="1"/>
</dbReference>
<evidence type="ECO:0000313" key="3">
    <source>
        <dbReference type="Proteomes" id="UP001321445"/>
    </source>
</evidence>
<dbReference type="InterPro" id="IPR000160">
    <property type="entry name" value="GGDEF_dom"/>
</dbReference>
<name>A0ABN6WZL2_9BACT</name>
<dbReference type="CDD" id="cd01949">
    <property type="entry name" value="GGDEF"/>
    <property type="match status" value="1"/>
</dbReference>
<dbReference type="InterPro" id="IPR052155">
    <property type="entry name" value="Biofilm_reg_signaling"/>
</dbReference>
<dbReference type="InterPro" id="IPR029787">
    <property type="entry name" value="Nucleotide_cyclase"/>
</dbReference>
<organism evidence="2 3">
    <name type="scientific">Hydrogenimonas cancrithermarum</name>
    <dbReference type="NCBI Taxonomy" id="2993563"/>
    <lineage>
        <taxon>Bacteria</taxon>
        <taxon>Pseudomonadati</taxon>
        <taxon>Campylobacterota</taxon>
        <taxon>Epsilonproteobacteria</taxon>
        <taxon>Campylobacterales</taxon>
        <taxon>Hydrogenimonadaceae</taxon>
        <taxon>Hydrogenimonas</taxon>
    </lineage>
</organism>
<dbReference type="Gene3D" id="3.30.70.270">
    <property type="match status" value="1"/>
</dbReference>